<name>A0ABX5KJF9_9BURK</name>
<dbReference type="EMBL" id="QEOB01000010">
    <property type="protein sequence ID" value="PVX81766.1"/>
    <property type="molecule type" value="Genomic_DNA"/>
</dbReference>
<dbReference type="Proteomes" id="UP000245712">
    <property type="component" value="Unassembled WGS sequence"/>
</dbReference>
<accession>A0ABX5KJF9</accession>
<gene>
    <name evidence="1" type="ORF">C7402_110170</name>
</gene>
<evidence type="ECO:0000313" key="2">
    <source>
        <dbReference type="Proteomes" id="UP000245712"/>
    </source>
</evidence>
<organism evidence="1 2">
    <name type="scientific">Paraburkholderia unamae</name>
    <dbReference type="NCBI Taxonomy" id="219649"/>
    <lineage>
        <taxon>Bacteria</taxon>
        <taxon>Pseudomonadati</taxon>
        <taxon>Pseudomonadota</taxon>
        <taxon>Betaproteobacteria</taxon>
        <taxon>Burkholderiales</taxon>
        <taxon>Burkholderiaceae</taxon>
        <taxon>Paraburkholderia</taxon>
    </lineage>
</organism>
<protein>
    <submittedName>
        <fullName evidence="1">Uncharacterized protein</fullName>
    </submittedName>
</protein>
<proteinExistence type="predicted"/>
<reference evidence="1 2" key="1">
    <citation type="submission" date="2018-05" db="EMBL/GenBank/DDBJ databases">
        <title>Genomic Encyclopedia of Type Strains, Phase IV (KMG-V): Genome sequencing to study the core and pangenomes of soil and plant-associated prokaryotes.</title>
        <authorList>
            <person name="Whitman W."/>
        </authorList>
    </citation>
    <scope>NUCLEOTIDE SEQUENCE [LARGE SCALE GENOMIC DNA]</scope>
    <source>
        <strain evidence="1 2">SCZa-39</strain>
    </source>
</reference>
<evidence type="ECO:0000313" key="1">
    <source>
        <dbReference type="EMBL" id="PVX81766.1"/>
    </source>
</evidence>
<dbReference type="RefSeq" id="WP_165841948.1">
    <property type="nucleotide sequence ID" value="NZ_CAJZAT010000186.1"/>
</dbReference>
<keyword evidence="2" id="KW-1185">Reference proteome</keyword>
<sequence length="58" mass="6486">MMIVWGASSDKLNERHLTAIIAWLSCVLAASHAQHRRLHAALLRKLASQFAWQFAGNS</sequence>
<comment type="caution">
    <text evidence="1">The sequence shown here is derived from an EMBL/GenBank/DDBJ whole genome shotgun (WGS) entry which is preliminary data.</text>
</comment>